<proteinExistence type="predicted"/>
<dbReference type="Pfam" id="PF12728">
    <property type="entry name" value="HTH_17"/>
    <property type="match status" value="1"/>
</dbReference>
<dbReference type="AlphaFoldDB" id="A0A0T9RR81"/>
<evidence type="ECO:0000313" key="2">
    <source>
        <dbReference type="EMBL" id="CNI78814.1"/>
    </source>
</evidence>
<dbReference type="RefSeq" id="WP_049601898.1">
    <property type="nucleotide sequence ID" value="NZ_CPZI01000008.1"/>
</dbReference>
<accession>A0A0T9RR81</accession>
<dbReference type="InterPro" id="IPR041657">
    <property type="entry name" value="HTH_17"/>
</dbReference>
<dbReference type="InterPro" id="IPR010093">
    <property type="entry name" value="SinI_DNA-bd"/>
</dbReference>
<evidence type="ECO:0000259" key="1">
    <source>
        <dbReference type="Pfam" id="PF12728"/>
    </source>
</evidence>
<feature type="domain" description="Helix-turn-helix" evidence="1">
    <location>
        <begin position="84"/>
        <end position="132"/>
    </location>
</feature>
<dbReference type="GO" id="GO:0003677">
    <property type="term" value="F:DNA binding"/>
    <property type="evidence" value="ECO:0007669"/>
    <property type="project" value="InterPro"/>
</dbReference>
<name>A0A0T9RR81_9GAMM</name>
<dbReference type="EMBL" id="CQBK01000074">
    <property type="protein sequence ID" value="CNI78814.1"/>
    <property type="molecule type" value="Genomic_DNA"/>
</dbReference>
<protein>
    <submittedName>
        <fullName evidence="2">DNA binding domain, excisionase family</fullName>
    </submittedName>
</protein>
<sequence>MTNISLTRLNLPAKHEIEIATRGQRELAAFLSTKLETQQIAIKDADNVSHQIEIPTSALTMLMDVLGELAAGNAVQVVPVHAELTTQEAANIMNVSRPHMIKLLEEGQLPYHKTGRHRRILFADLMEYKKKREADSLVAMQELAAQAQELGLGY</sequence>
<evidence type="ECO:0000313" key="3">
    <source>
        <dbReference type="Proteomes" id="UP000038204"/>
    </source>
</evidence>
<dbReference type="NCBIfam" id="TIGR01764">
    <property type="entry name" value="excise"/>
    <property type="match status" value="1"/>
</dbReference>
<reference evidence="2 3" key="1">
    <citation type="submission" date="2015-03" db="EMBL/GenBank/DDBJ databases">
        <authorList>
            <person name="Murphy D."/>
        </authorList>
    </citation>
    <scope>NUCLEOTIDE SEQUENCE [LARGE SCALE GENOMIC DNA]</scope>
    <source>
        <strain evidence="2 3">Y233</strain>
    </source>
</reference>
<gene>
    <name evidence="2" type="ORF">ERS008667_04333</name>
</gene>
<organism evidence="2 3">
    <name type="scientific">Yersinia similis</name>
    <dbReference type="NCBI Taxonomy" id="367190"/>
    <lineage>
        <taxon>Bacteria</taxon>
        <taxon>Pseudomonadati</taxon>
        <taxon>Pseudomonadota</taxon>
        <taxon>Gammaproteobacteria</taxon>
        <taxon>Enterobacterales</taxon>
        <taxon>Yersiniaceae</taxon>
        <taxon>Yersinia</taxon>
    </lineage>
</organism>
<dbReference type="Proteomes" id="UP000038204">
    <property type="component" value="Unassembled WGS sequence"/>
</dbReference>